<dbReference type="PANTHER" id="PTHR12710:SF0">
    <property type="entry name" value="NUCLEAR PROTEIN LOCALIZATION PROTEIN 4 HOMOLOG"/>
    <property type="match status" value="1"/>
</dbReference>
<dbReference type="CDD" id="cd08061">
    <property type="entry name" value="MPN_NPL4"/>
    <property type="match status" value="1"/>
</dbReference>
<dbReference type="GO" id="GO:0031625">
    <property type="term" value="F:ubiquitin protein ligase binding"/>
    <property type="evidence" value="ECO:0007669"/>
    <property type="project" value="TreeGrafter"/>
</dbReference>
<dbReference type="InterPro" id="IPR007717">
    <property type="entry name" value="NPL4_C"/>
</dbReference>
<feature type="region of interest" description="Disordered" evidence="9">
    <location>
        <begin position="419"/>
        <end position="440"/>
    </location>
</feature>
<dbReference type="AlphaFoldDB" id="A0A2T9YBM1"/>
<proteinExistence type="inferred from homology"/>
<dbReference type="GO" id="GO:0008270">
    <property type="term" value="F:zinc ion binding"/>
    <property type="evidence" value="ECO:0007669"/>
    <property type="project" value="UniProtKB-KW"/>
</dbReference>
<evidence type="ECO:0000256" key="1">
    <source>
        <dbReference type="ARBA" id="ARBA00004335"/>
    </source>
</evidence>
<feature type="region of interest" description="Disordered" evidence="9">
    <location>
        <begin position="70"/>
        <end position="89"/>
    </location>
</feature>
<evidence type="ECO:0000256" key="7">
    <source>
        <dbReference type="ARBA" id="ARBA00022833"/>
    </source>
</evidence>
<evidence type="ECO:0000256" key="8">
    <source>
        <dbReference type="PROSITE-ProRule" id="PRU00322"/>
    </source>
</evidence>
<evidence type="ECO:0000259" key="10">
    <source>
        <dbReference type="PROSITE" id="PS50199"/>
    </source>
</evidence>
<dbReference type="SUPFAM" id="SSF90209">
    <property type="entry name" value="Ran binding protein zinc finger-like"/>
    <property type="match status" value="1"/>
</dbReference>
<gene>
    <name evidence="12" type="ORF">BB561_005186</name>
</gene>
<keyword evidence="7" id="KW-0862">Zinc</keyword>
<dbReference type="InterPro" id="IPR001876">
    <property type="entry name" value="Znf_RanBP2"/>
</dbReference>
<organism evidence="12 13">
    <name type="scientific">Smittium simulii</name>
    <dbReference type="NCBI Taxonomy" id="133385"/>
    <lineage>
        <taxon>Eukaryota</taxon>
        <taxon>Fungi</taxon>
        <taxon>Fungi incertae sedis</taxon>
        <taxon>Zoopagomycota</taxon>
        <taxon>Kickxellomycotina</taxon>
        <taxon>Harpellomycetes</taxon>
        <taxon>Harpellales</taxon>
        <taxon>Legeriomycetaceae</taxon>
        <taxon>Smittium</taxon>
    </lineage>
</organism>
<dbReference type="PROSITE" id="PS50199">
    <property type="entry name" value="ZF_RANBP2_2"/>
    <property type="match status" value="1"/>
</dbReference>
<dbReference type="Proteomes" id="UP000245383">
    <property type="component" value="Unassembled WGS sequence"/>
</dbReference>
<sequence>MAWHLVKTNLAYMPTKLKLDSEFTLFCDPSFRNPLISPLKALETLTFADLNLKHGDLLFAKIESSDSKPTISQQLNKNTLPSTQSSTVSQSSRNIYKQSLLDFDLEKEKGLIIRNRDPEFCKHNNNAMCEYCMPLEAYDSNYLLQNKIKHMSFHSYLRKSINNAQKKVGLANGPLPKHPLPLEQLNFQAKKNCNGGHAPWPEGICTKCQPSAITLQQQEFRMSDHLELAEAGIIERFLSWWRETGTQRFGLMYGKFEKYTKVPLGIKAVVEAIYEPQQTNMVDGLIVDIESPEFISEVSNVNSLAKSFDLELVGIIFTDLTDDGSGLSKVEYKRHKDSYFLTGLEYRLAAKLQHLYPNPSRWSQDGYFGSRLVTAVISGNENSDVDIFAWQISNTGVELERSNLTLASSDPGLMMVKKHTIKSKSQHSSKSSSESEPLKQSNADSLALQYVPDILYKYTNEYNASVIKSAKPYFPVEYLLVSLTHGFPQTPKPMFKAKNSYYIENRHSSQTAASLSNHLLQCNVLSEHPVLSDVIKNYFSDFHLIVYISSLGILTIGHQESFSSNQCSNATTSISELENKSDLELLALIAMSPEKNQSAESEVDAENCLKILSTRPTWLSFITILKNSLDNDQTGFSKFITPTVNTTGQSIQTNALNNPRYGNAEEMNMSDLTGERNNQMEVDDLGTWSCRHCTFDNNSTTEWCAICGLPRND</sequence>
<dbReference type="Pfam" id="PF05020">
    <property type="entry name" value="zf-NPL4"/>
    <property type="match status" value="1"/>
</dbReference>
<evidence type="ECO:0000256" key="9">
    <source>
        <dbReference type="SAM" id="MobiDB-lite"/>
    </source>
</evidence>
<feature type="domain" description="MPN" evidence="11">
    <location>
        <begin position="226"/>
        <end position="368"/>
    </location>
</feature>
<evidence type="ECO:0000256" key="4">
    <source>
        <dbReference type="ARBA" id="ARBA00019709"/>
    </source>
</evidence>
<reference evidence="12 13" key="1">
    <citation type="journal article" date="2018" name="MBio">
        <title>Comparative Genomics Reveals the Core Gene Toolbox for the Fungus-Insect Symbiosis.</title>
        <authorList>
            <person name="Wang Y."/>
            <person name="Stata M."/>
            <person name="Wang W."/>
            <person name="Stajich J.E."/>
            <person name="White M.M."/>
            <person name="Moncalvo J.M."/>
        </authorList>
    </citation>
    <scope>NUCLEOTIDE SEQUENCE [LARGE SCALE GENOMIC DNA]</scope>
    <source>
        <strain evidence="12 13">SWE-8-4</strain>
    </source>
</reference>
<evidence type="ECO:0000256" key="6">
    <source>
        <dbReference type="ARBA" id="ARBA00022771"/>
    </source>
</evidence>
<dbReference type="EMBL" id="MBFR01000301">
    <property type="protein sequence ID" value="PVU89721.1"/>
    <property type="molecule type" value="Genomic_DNA"/>
</dbReference>
<dbReference type="InterPro" id="IPR007716">
    <property type="entry name" value="NPL4_Zn-bd_put"/>
</dbReference>
<dbReference type="Pfam" id="PF05021">
    <property type="entry name" value="NPL4"/>
    <property type="match status" value="1"/>
</dbReference>
<evidence type="ECO:0000259" key="11">
    <source>
        <dbReference type="PROSITE" id="PS50249"/>
    </source>
</evidence>
<dbReference type="PANTHER" id="PTHR12710">
    <property type="entry name" value="NUCLEAR PROTEIN LOCALIZATION 4"/>
    <property type="match status" value="1"/>
</dbReference>
<keyword evidence="13" id="KW-1185">Reference proteome</keyword>
<evidence type="ECO:0000256" key="3">
    <source>
        <dbReference type="ARBA" id="ARBA00011025"/>
    </source>
</evidence>
<comment type="caution">
    <text evidence="12">The sequence shown here is derived from an EMBL/GenBank/DDBJ whole genome shotgun (WGS) entry which is preliminary data.</text>
</comment>
<dbReference type="PROSITE" id="PS01358">
    <property type="entry name" value="ZF_RANBP2_1"/>
    <property type="match status" value="1"/>
</dbReference>
<accession>A0A2T9YBM1</accession>
<comment type="similarity">
    <text evidence="3">Belongs to the NPL4 family.</text>
</comment>
<feature type="compositionally biased region" description="Polar residues" evidence="9">
    <location>
        <begin position="70"/>
        <end position="81"/>
    </location>
</feature>
<dbReference type="InterPro" id="IPR016563">
    <property type="entry name" value="Npl4"/>
</dbReference>
<dbReference type="OrthoDB" id="10251089at2759"/>
<protein>
    <recommendedName>
        <fullName evidence="4">Nuclear protein localization protein 4</fullName>
    </recommendedName>
</protein>
<feature type="domain" description="RanBP2-type" evidence="10">
    <location>
        <begin position="684"/>
        <end position="713"/>
    </location>
</feature>
<name>A0A2T9YBM1_9FUNG</name>
<dbReference type="STRING" id="133385.A0A2T9YBM1"/>
<keyword evidence="6 8" id="KW-0863">Zinc-finger</keyword>
<dbReference type="InterPro" id="IPR037518">
    <property type="entry name" value="MPN"/>
</dbReference>
<comment type="subcellular location">
    <subcellularLocation>
        <location evidence="2">Cytoplasm</location>
        <location evidence="2">Perinuclear region</location>
    </subcellularLocation>
    <subcellularLocation>
        <location evidence="1">Nucleus membrane</location>
        <topology evidence="1">Peripheral membrane protein</topology>
        <orientation evidence="1">Cytoplasmic side</orientation>
    </subcellularLocation>
</comment>
<dbReference type="InterPro" id="IPR036443">
    <property type="entry name" value="Znf_RanBP2_sf"/>
</dbReference>
<dbReference type="GO" id="GO:0006511">
    <property type="term" value="P:ubiquitin-dependent protein catabolic process"/>
    <property type="evidence" value="ECO:0007669"/>
    <property type="project" value="InterPro"/>
</dbReference>
<dbReference type="GO" id="GO:0048471">
    <property type="term" value="C:perinuclear region of cytoplasm"/>
    <property type="evidence" value="ECO:0007669"/>
    <property type="project" value="UniProtKB-SubCell"/>
</dbReference>
<evidence type="ECO:0000313" key="12">
    <source>
        <dbReference type="EMBL" id="PVU89721.1"/>
    </source>
</evidence>
<keyword evidence="5" id="KW-0479">Metal-binding</keyword>
<dbReference type="GO" id="GO:0043130">
    <property type="term" value="F:ubiquitin binding"/>
    <property type="evidence" value="ECO:0007669"/>
    <property type="project" value="TreeGrafter"/>
</dbReference>
<evidence type="ECO:0000256" key="2">
    <source>
        <dbReference type="ARBA" id="ARBA00004556"/>
    </source>
</evidence>
<dbReference type="GO" id="GO:0031965">
    <property type="term" value="C:nuclear membrane"/>
    <property type="evidence" value="ECO:0007669"/>
    <property type="project" value="UniProtKB-SubCell"/>
</dbReference>
<feature type="compositionally biased region" description="Low complexity" evidence="9">
    <location>
        <begin position="428"/>
        <end position="440"/>
    </location>
</feature>
<dbReference type="PROSITE" id="PS50249">
    <property type="entry name" value="MPN"/>
    <property type="match status" value="1"/>
</dbReference>
<evidence type="ECO:0000256" key="5">
    <source>
        <dbReference type="ARBA" id="ARBA00022723"/>
    </source>
</evidence>
<evidence type="ECO:0000313" key="13">
    <source>
        <dbReference type="Proteomes" id="UP000245383"/>
    </source>
</evidence>